<dbReference type="InterPro" id="IPR029016">
    <property type="entry name" value="GAF-like_dom_sf"/>
</dbReference>
<dbReference type="InterPro" id="IPR000014">
    <property type="entry name" value="PAS"/>
</dbReference>
<evidence type="ECO:0000313" key="4">
    <source>
        <dbReference type="EMBL" id="GGM19217.1"/>
    </source>
</evidence>
<dbReference type="InterPro" id="IPR000700">
    <property type="entry name" value="PAS-assoc_C"/>
</dbReference>
<reference evidence="4" key="2">
    <citation type="submission" date="2020-09" db="EMBL/GenBank/DDBJ databases">
        <authorList>
            <person name="Sun Q."/>
            <person name="Zhou Y."/>
        </authorList>
    </citation>
    <scope>NUCLEOTIDE SEQUENCE</scope>
    <source>
        <strain evidence="4">CGMCC 1.6333</strain>
    </source>
</reference>
<dbReference type="SMART" id="SM00086">
    <property type="entry name" value="PAC"/>
    <property type="match status" value="1"/>
</dbReference>
<dbReference type="Proteomes" id="UP000618460">
    <property type="component" value="Unassembled WGS sequence"/>
</dbReference>
<dbReference type="PROSITE" id="PS50113">
    <property type="entry name" value="PAC"/>
    <property type="match status" value="2"/>
</dbReference>
<accession>A0A917TD61</accession>
<dbReference type="InterPro" id="IPR013656">
    <property type="entry name" value="PAS_4"/>
</dbReference>
<dbReference type="Gene3D" id="3.30.450.20">
    <property type="entry name" value="PAS domain"/>
    <property type="match status" value="1"/>
</dbReference>
<dbReference type="SUPFAM" id="SSF55781">
    <property type="entry name" value="GAF domain-like"/>
    <property type="match status" value="1"/>
</dbReference>
<dbReference type="InterPro" id="IPR000160">
    <property type="entry name" value="GGDEF_dom"/>
</dbReference>
<dbReference type="SUPFAM" id="SSF141868">
    <property type="entry name" value="EAL domain-like"/>
    <property type="match status" value="1"/>
</dbReference>
<evidence type="ECO:0000259" key="1">
    <source>
        <dbReference type="PROSITE" id="PS50113"/>
    </source>
</evidence>
<organism evidence="4 5">
    <name type="scientific">Paraliobacillus quinghaiensis</name>
    <dbReference type="NCBI Taxonomy" id="470815"/>
    <lineage>
        <taxon>Bacteria</taxon>
        <taxon>Bacillati</taxon>
        <taxon>Bacillota</taxon>
        <taxon>Bacilli</taxon>
        <taxon>Bacillales</taxon>
        <taxon>Bacillaceae</taxon>
        <taxon>Paraliobacillus</taxon>
    </lineage>
</organism>
<dbReference type="Gene3D" id="3.30.70.270">
    <property type="match status" value="1"/>
</dbReference>
<evidence type="ECO:0000313" key="5">
    <source>
        <dbReference type="Proteomes" id="UP000618460"/>
    </source>
</evidence>
<dbReference type="InterPro" id="IPR001633">
    <property type="entry name" value="EAL_dom"/>
</dbReference>
<dbReference type="NCBIfam" id="TIGR00254">
    <property type="entry name" value="GGDEF"/>
    <property type="match status" value="1"/>
</dbReference>
<dbReference type="SUPFAM" id="SSF55785">
    <property type="entry name" value="PYP-like sensor domain (PAS domain)"/>
    <property type="match status" value="1"/>
</dbReference>
<dbReference type="InterPro" id="IPR052155">
    <property type="entry name" value="Biofilm_reg_signaling"/>
</dbReference>
<dbReference type="InterPro" id="IPR035919">
    <property type="entry name" value="EAL_sf"/>
</dbReference>
<proteinExistence type="predicted"/>
<evidence type="ECO:0008006" key="6">
    <source>
        <dbReference type="Google" id="ProtNLM"/>
    </source>
</evidence>
<dbReference type="OrthoDB" id="9759607at2"/>
<gene>
    <name evidence="4" type="ORF">GCM10011351_01380</name>
</gene>
<dbReference type="InterPro" id="IPR043128">
    <property type="entry name" value="Rev_trsase/Diguanyl_cyclase"/>
</dbReference>
<feature type="domain" description="PAC" evidence="1">
    <location>
        <begin position="270"/>
        <end position="322"/>
    </location>
</feature>
<dbReference type="Pfam" id="PF00990">
    <property type="entry name" value="GGDEF"/>
    <property type="match status" value="1"/>
</dbReference>
<evidence type="ECO:0000259" key="3">
    <source>
        <dbReference type="PROSITE" id="PS50887"/>
    </source>
</evidence>
<dbReference type="SUPFAM" id="SSF55073">
    <property type="entry name" value="Nucleotide cyclase"/>
    <property type="match status" value="1"/>
</dbReference>
<dbReference type="InterPro" id="IPR035965">
    <property type="entry name" value="PAS-like_dom_sf"/>
</dbReference>
<dbReference type="PROSITE" id="PS50887">
    <property type="entry name" value="GGDEF"/>
    <property type="match status" value="1"/>
</dbReference>
<dbReference type="Pfam" id="PF00563">
    <property type="entry name" value="EAL"/>
    <property type="match status" value="1"/>
</dbReference>
<evidence type="ECO:0000259" key="2">
    <source>
        <dbReference type="PROSITE" id="PS50883"/>
    </source>
</evidence>
<dbReference type="CDD" id="cd00130">
    <property type="entry name" value="PAS"/>
    <property type="match status" value="1"/>
</dbReference>
<feature type="domain" description="EAL" evidence="2">
    <location>
        <begin position="489"/>
        <end position="742"/>
    </location>
</feature>
<dbReference type="Gene3D" id="3.20.20.450">
    <property type="entry name" value="EAL domain"/>
    <property type="match status" value="1"/>
</dbReference>
<protein>
    <recommendedName>
        <fullName evidence="6">Diguanylate cyclase</fullName>
    </recommendedName>
</protein>
<dbReference type="AlphaFoldDB" id="A0A917TD61"/>
<dbReference type="Gene3D" id="3.30.450.40">
    <property type="match status" value="1"/>
</dbReference>
<dbReference type="CDD" id="cd01949">
    <property type="entry name" value="GGDEF"/>
    <property type="match status" value="1"/>
</dbReference>
<dbReference type="Pfam" id="PF08448">
    <property type="entry name" value="PAS_4"/>
    <property type="match status" value="1"/>
</dbReference>
<feature type="domain" description="PAC" evidence="1">
    <location>
        <begin position="1"/>
        <end position="35"/>
    </location>
</feature>
<dbReference type="PANTHER" id="PTHR44757:SF2">
    <property type="entry name" value="BIOFILM ARCHITECTURE MAINTENANCE PROTEIN MBAA"/>
    <property type="match status" value="1"/>
</dbReference>
<dbReference type="NCBIfam" id="TIGR00229">
    <property type="entry name" value="sensory_box"/>
    <property type="match status" value="1"/>
</dbReference>
<dbReference type="CDD" id="cd01948">
    <property type="entry name" value="EAL"/>
    <property type="match status" value="1"/>
</dbReference>
<keyword evidence="5" id="KW-1185">Reference proteome</keyword>
<name>A0A917TD61_9BACI</name>
<dbReference type="InterPro" id="IPR001610">
    <property type="entry name" value="PAC"/>
</dbReference>
<dbReference type="PANTHER" id="PTHR44757">
    <property type="entry name" value="DIGUANYLATE CYCLASE DGCP"/>
    <property type="match status" value="1"/>
</dbReference>
<reference evidence="4" key="1">
    <citation type="journal article" date="2014" name="Int. J. Syst. Evol. Microbiol.">
        <title>Complete genome sequence of Corynebacterium casei LMG S-19264T (=DSM 44701T), isolated from a smear-ripened cheese.</title>
        <authorList>
            <consortium name="US DOE Joint Genome Institute (JGI-PGF)"/>
            <person name="Walter F."/>
            <person name="Albersmeier A."/>
            <person name="Kalinowski J."/>
            <person name="Ruckert C."/>
        </authorList>
    </citation>
    <scope>NUCLEOTIDE SEQUENCE</scope>
    <source>
        <strain evidence="4">CGMCC 1.6333</strain>
    </source>
</reference>
<feature type="domain" description="GGDEF" evidence="3">
    <location>
        <begin position="350"/>
        <end position="480"/>
    </location>
</feature>
<dbReference type="InterPro" id="IPR029787">
    <property type="entry name" value="Nucleotide_cyclase"/>
</dbReference>
<comment type="caution">
    <text evidence="4">The sequence shown here is derived from an EMBL/GenBank/DDBJ whole genome shotgun (WGS) entry which is preliminary data.</text>
</comment>
<dbReference type="PROSITE" id="PS50883">
    <property type="entry name" value="EAL"/>
    <property type="match status" value="1"/>
</dbReference>
<dbReference type="SMART" id="SM00267">
    <property type="entry name" value="GGDEF"/>
    <property type="match status" value="1"/>
</dbReference>
<dbReference type="SMART" id="SM00052">
    <property type="entry name" value="EAL"/>
    <property type="match status" value="1"/>
</dbReference>
<dbReference type="EMBL" id="BMLG01000001">
    <property type="protein sequence ID" value="GGM19217.1"/>
    <property type="molecule type" value="Genomic_DNA"/>
</dbReference>
<sequence length="751" mass="86675">MKISPIYNKQNKLHYYTGIQTDITAKKNQTLLIENQLAFVRNMLVTGNPTVNFVEFPKLIEGHLGMACTVLRYDYKQETYQLFTSNSVPDLFKESINCHSFGKLDSNPYDVFTKETLLIDDIYNDNRFKPFWKIAKACGYKALWSTPMHSNDGEILGIFTVYTANKKNMNQVNLHALDSYSSILGMALQNVQYNDKLEKSERRYRLIEGNSTDLVCLLDEKLQVEYISPAYTQIVGEEFSLSGIKQVFSEESFSKVIAFIDLLKLNKQHDTIEIKIKDTDDSWHWLEVKGSQLHDEEEQQIKILLVARDITERKDFEDTLNRLIHYDALTNLPNQYYFKQTLSQIIEQDQPFALLLLDFDQMKVIRSLYGEETADFVLSQLPDKVNNTLPTKMIARTGESQFSILIEQNQDSETIGIQVNKLLQVLEQPWHYNNQEFVATVSMGVALFKEQTADTLRIQADLALQTAQKTGKHRYHIYIDEMHKGIRASIAIQNDLYHALDRNQFKMMYQPQVNLEEMSVDGVEALIRWEHPTLGMVSPDEFIKIAEGTGWIVPISEWIIRQVCLDTLKWHKQGIKRTASINISYRQMESDGFIDNVKAILEETACPAELLTFEITESMLMRDLSLSMQILLELKALGIRISVDDFGVGYSSLSYLKKFPIDCLKIDRAFVTNIHEDSNDFAIVQAIMEMTRVLGLTVIAEGTESKEHVRILHKLGCYHFQGFWFSKPVDYTNLQSSIDKIYQEKLHVFSK</sequence>